<dbReference type="PROSITE" id="PS00217">
    <property type="entry name" value="SUGAR_TRANSPORT_2"/>
    <property type="match status" value="1"/>
</dbReference>
<evidence type="ECO:0000256" key="3">
    <source>
        <dbReference type="ARBA" id="ARBA00022475"/>
    </source>
</evidence>
<feature type="transmembrane region" description="Helical" evidence="7">
    <location>
        <begin position="160"/>
        <end position="183"/>
    </location>
</feature>
<keyword evidence="5 7" id="KW-1133">Transmembrane helix</keyword>
<dbReference type="PANTHER" id="PTHR43045:SF7">
    <property type="entry name" value="MAJOR FACILITATOR SUPERFAMILY TRANSPORTER"/>
    <property type="match status" value="1"/>
</dbReference>
<organism evidence="9 10">
    <name type="scientific">Ollibium composti</name>
    <dbReference type="NCBI Taxonomy" id="2675109"/>
    <lineage>
        <taxon>Bacteria</taxon>
        <taxon>Pseudomonadati</taxon>
        <taxon>Pseudomonadota</taxon>
        <taxon>Alphaproteobacteria</taxon>
        <taxon>Hyphomicrobiales</taxon>
        <taxon>Phyllobacteriaceae</taxon>
        <taxon>Ollibium</taxon>
    </lineage>
</organism>
<gene>
    <name evidence="9" type="ORF">E6C48_06730</name>
</gene>
<evidence type="ECO:0000256" key="6">
    <source>
        <dbReference type="ARBA" id="ARBA00023136"/>
    </source>
</evidence>
<evidence type="ECO:0000313" key="10">
    <source>
        <dbReference type="Proteomes" id="UP000306441"/>
    </source>
</evidence>
<dbReference type="EMBL" id="SSNY01000003">
    <property type="protein sequence ID" value="THF58303.1"/>
    <property type="molecule type" value="Genomic_DNA"/>
</dbReference>
<accession>A0ABY2QBX7</accession>
<feature type="transmembrane region" description="Helical" evidence="7">
    <location>
        <begin position="288"/>
        <end position="309"/>
    </location>
</feature>
<dbReference type="InterPro" id="IPR020846">
    <property type="entry name" value="MFS_dom"/>
</dbReference>
<evidence type="ECO:0000256" key="1">
    <source>
        <dbReference type="ARBA" id="ARBA00004651"/>
    </source>
</evidence>
<comment type="subcellular location">
    <subcellularLocation>
        <location evidence="1">Cell membrane</location>
        <topology evidence="1">Multi-pass membrane protein</topology>
    </subcellularLocation>
</comment>
<evidence type="ECO:0000313" key="9">
    <source>
        <dbReference type="EMBL" id="THF58303.1"/>
    </source>
</evidence>
<feature type="transmembrane region" description="Helical" evidence="7">
    <location>
        <begin position="529"/>
        <end position="555"/>
    </location>
</feature>
<evidence type="ECO:0000259" key="8">
    <source>
        <dbReference type="PROSITE" id="PS50850"/>
    </source>
</evidence>
<feature type="transmembrane region" description="Helical" evidence="7">
    <location>
        <begin position="321"/>
        <end position="341"/>
    </location>
</feature>
<feature type="transmembrane region" description="Helical" evidence="7">
    <location>
        <begin position="600"/>
        <end position="618"/>
    </location>
</feature>
<evidence type="ECO:0000256" key="4">
    <source>
        <dbReference type="ARBA" id="ARBA00022692"/>
    </source>
</evidence>
<feature type="transmembrane region" description="Helical" evidence="7">
    <location>
        <begin position="195"/>
        <end position="218"/>
    </location>
</feature>
<dbReference type="InterPro" id="IPR005828">
    <property type="entry name" value="MFS_sugar_transport-like"/>
</dbReference>
<keyword evidence="4 7" id="KW-0812">Transmembrane</keyword>
<keyword evidence="2" id="KW-0813">Transport</keyword>
<dbReference type="Gene3D" id="1.20.1250.20">
    <property type="entry name" value="MFS general substrate transporter like domains"/>
    <property type="match status" value="2"/>
</dbReference>
<feature type="transmembrane region" description="Helical" evidence="7">
    <location>
        <begin position="250"/>
        <end position="268"/>
    </location>
</feature>
<feature type="domain" description="Major facilitator superfamily (MFS) profile" evidence="8">
    <location>
        <begin position="22"/>
        <end position="622"/>
    </location>
</feature>
<keyword evidence="3" id="KW-1003">Cell membrane</keyword>
<protein>
    <submittedName>
        <fullName evidence="9">MHS family MFS transporter</fullName>
    </submittedName>
</protein>
<dbReference type="RefSeq" id="WP_136355368.1">
    <property type="nucleotide sequence ID" value="NZ_SSNY01000003.1"/>
</dbReference>
<evidence type="ECO:0000256" key="7">
    <source>
        <dbReference type="SAM" id="Phobius"/>
    </source>
</evidence>
<feature type="transmembrane region" description="Helical" evidence="7">
    <location>
        <begin position="63"/>
        <end position="82"/>
    </location>
</feature>
<dbReference type="InterPro" id="IPR005829">
    <property type="entry name" value="Sugar_transporter_CS"/>
</dbReference>
<reference evidence="9 10" key="1">
    <citation type="submission" date="2019-04" db="EMBL/GenBank/DDBJ databases">
        <title>Mesorhizobium composti sp. nov., isolated from compost.</title>
        <authorList>
            <person name="Lin S.-Y."/>
            <person name="Hameed A."/>
            <person name="Hsieh Y.-T."/>
            <person name="Young C.-C."/>
        </authorList>
    </citation>
    <scope>NUCLEOTIDE SEQUENCE [LARGE SCALE GENOMIC DNA]</scope>
    <source>
        <strain evidence="9 10">CC-YTH430</strain>
    </source>
</reference>
<sequence length="630" mass="67794">MTVASTTAGRASRGMTREEKKVIFASSLGTVFEWYDFYLYGSLAAFIGSTFFSSAIPEATRNIFALLAFAAGFLVRPFGALVFGRVGDLVGRKYTFLVTMTIMGLSTFLVGVLPGYASWGMAAPIILILLRMLQGLALGGEYGGAATYVAEHAPDDRRGYYTSWIQTTATLGLFLSLIVILLVQSSLSKETYTEWGWRIPFIVSFVLLAVSVWIRLQLSESPTFQRMKDEGKTSKAPLKEAFGQWKNARIALLALLGLTAGQAVVWYNGQFYALFFLTNVLKVDAWSVNIMIAIALAIGSIFFVVFGWLSDRIGRKPIIMAGFVLAILTTFPLFKALTWAANPTLAAAQQNVRATVTAAPGDCKFQFNPVGTAKFTTSCDIATSFLTKNSVPYDVVTTAAPGTAATVTIGNETVESYDAVAAGADAKAKDAVFAKGINIALQDGGYPLKRAAATIADQKLDAFVAANPELKLDAAAIRAGEKKTVPVAQAVADKIVTAEEAAGATEITAYSIPNGGAFSMFADPARINWPLTIAILFVLVLYVTMVYGPIAAMLVEMFPTRIRYTGMSLPYHIGNGWFGGLLPATVFALSAYKGDIYYGLWYPMAIAAMSLVIGTIFVRDTLGTNLDEKE</sequence>
<name>A0ABY2QBX7_9HYPH</name>
<comment type="caution">
    <text evidence="9">The sequence shown here is derived from an EMBL/GenBank/DDBJ whole genome shotgun (WGS) entry which is preliminary data.</text>
</comment>
<keyword evidence="6 7" id="KW-0472">Membrane</keyword>
<keyword evidence="10" id="KW-1185">Reference proteome</keyword>
<proteinExistence type="predicted"/>
<evidence type="ECO:0000256" key="5">
    <source>
        <dbReference type="ARBA" id="ARBA00022989"/>
    </source>
</evidence>
<feature type="transmembrane region" description="Helical" evidence="7">
    <location>
        <begin position="37"/>
        <end position="57"/>
    </location>
</feature>
<feature type="transmembrane region" description="Helical" evidence="7">
    <location>
        <begin position="119"/>
        <end position="139"/>
    </location>
</feature>
<dbReference type="PANTHER" id="PTHR43045">
    <property type="entry name" value="SHIKIMATE TRANSPORTER"/>
    <property type="match status" value="1"/>
</dbReference>
<dbReference type="PROSITE" id="PS50850">
    <property type="entry name" value="MFS"/>
    <property type="match status" value="1"/>
</dbReference>
<feature type="transmembrane region" description="Helical" evidence="7">
    <location>
        <begin position="576"/>
        <end position="594"/>
    </location>
</feature>
<dbReference type="Pfam" id="PF00083">
    <property type="entry name" value="Sugar_tr"/>
    <property type="match status" value="1"/>
</dbReference>
<dbReference type="SUPFAM" id="SSF103473">
    <property type="entry name" value="MFS general substrate transporter"/>
    <property type="match status" value="2"/>
</dbReference>
<evidence type="ECO:0000256" key="2">
    <source>
        <dbReference type="ARBA" id="ARBA00022448"/>
    </source>
</evidence>
<dbReference type="Proteomes" id="UP000306441">
    <property type="component" value="Unassembled WGS sequence"/>
</dbReference>
<feature type="transmembrane region" description="Helical" evidence="7">
    <location>
        <begin position="94"/>
        <end position="113"/>
    </location>
</feature>
<dbReference type="InterPro" id="IPR036259">
    <property type="entry name" value="MFS_trans_sf"/>
</dbReference>